<dbReference type="GO" id="GO:0031122">
    <property type="term" value="P:cytoplasmic microtubule organization"/>
    <property type="evidence" value="ECO:0007669"/>
    <property type="project" value="InterPro"/>
</dbReference>
<name>A0A0H2RJI9_9AGAM</name>
<dbReference type="Pfam" id="PF19047">
    <property type="entry name" value="HOOK_N"/>
    <property type="match status" value="1"/>
</dbReference>
<dbReference type="GO" id="GO:0005737">
    <property type="term" value="C:cytoplasm"/>
    <property type="evidence" value="ECO:0007669"/>
    <property type="project" value="UniProtKB-SubCell"/>
</dbReference>
<dbReference type="InterPro" id="IPR008636">
    <property type="entry name" value="Hook_C"/>
</dbReference>
<evidence type="ECO:0000256" key="4">
    <source>
        <dbReference type="SAM" id="Coils"/>
    </source>
</evidence>
<dbReference type="Proteomes" id="UP000053477">
    <property type="component" value="Unassembled WGS sequence"/>
</dbReference>
<feature type="compositionally biased region" description="Polar residues" evidence="5">
    <location>
        <begin position="433"/>
        <end position="449"/>
    </location>
</feature>
<keyword evidence="3 4" id="KW-0175">Coiled coil</keyword>
<evidence type="ECO:0000259" key="7">
    <source>
        <dbReference type="Pfam" id="PF19047"/>
    </source>
</evidence>
<dbReference type="InParanoid" id="A0A0H2RJI9"/>
<dbReference type="PANTHER" id="PTHR18947:SF28">
    <property type="entry name" value="GIRDIN, ISOFORM A"/>
    <property type="match status" value="1"/>
</dbReference>
<feature type="non-terminal residue" evidence="8">
    <location>
        <position position="823"/>
    </location>
</feature>
<dbReference type="EMBL" id="KQ085987">
    <property type="protein sequence ID" value="KLO12019.1"/>
    <property type="molecule type" value="Genomic_DNA"/>
</dbReference>
<evidence type="ECO:0000256" key="5">
    <source>
        <dbReference type="SAM" id="MobiDB-lite"/>
    </source>
</evidence>
<dbReference type="PANTHER" id="PTHR18947">
    <property type="entry name" value="HOOK PROTEINS"/>
    <property type="match status" value="1"/>
</dbReference>
<feature type="region of interest" description="Disordered" evidence="5">
    <location>
        <begin position="431"/>
        <end position="474"/>
    </location>
</feature>
<evidence type="ECO:0000313" key="9">
    <source>
        <dbReference type="Proteomes" id="UP000053477"/>
    </source>
</evidence>
<feature type="coiled-coil region" evidence="4">
    <location>
        <begin position="758"/>
        <end position="785"/>
    </location>
</feature>
<dbReference type="GO" id="GO:0030705">
    <property type="term" value="P:cytoskeleton-dependent intracellular transport"/>
    <property type="evidence" value="ECO:0007669"/>
    <property type="project" value="InterPro"/>
</dbReference>
<dbReference type="Gene3D" id="1.10.418.10">
    <property type="entry name" value="Calponin-like domain"/>
    <property type="match status" value="1"/>
</dbReference>
<accession>A0A0H2RJI9</accession>
<dbReference type="SUPFAM" id="SSF116907">
    <property type="entry name" value="Hook domain"/>
    <property type="match status" value="1"/>
</dbReference>
<evidence type="ECO:0000256" key="3">
    <source>
        <dbReference type="ARBA" id="ARBA00023054"/>
    </source>
</evidence>
<feature type="region of interest" description="Disordered" evidence="5">
    <location>
        <begin position="800"/>
        <end position="823"/>
    </location>
</feature>
<dbReference type="AlphaFoldDB" id="A0A0H2RJI9"/>
<dbReference type="InterPro" id="IPR043936">
    <property type="entry name" value="HOOK_N"/>
</dbReference>
<gene>
    <name evidence="8" type="ORF">SCHPADRAFT_808111</name>
</gene>
<dbReference type="OrthoDB" id="49395at2759"/>
<protein>
    <submittedName>
        <fullName evidence="8">HOOK-domain-containing protein</fullName>
    </submittedName>
</protein>
<dbReference type="GO" id="GO:0005815">
    <property type="term" value="C:microtubule organizing center"/>
    <property type="evidence" value="ECO:0007669"/>
    <property type="project" value="TreeGrafter"/>
</dbReference>
<feature type="coiled-coil region" evidence="4">
    <location>
        <begin position="189"/>
        <end position="353"/>
    </location>
</feature>
<keyword evidence="2" id="KW-0963">Cytoplasm</keyword>
<proteinExistence type="predicted"/>
<keyword evidence="9" id="KW-1185">Reference proteome</keyword>
<feature type="domain" description="Hook C-terminal" evidence="6">
    <location>
        <begin position="196"/>
        <end position="581"/>
    </location>
</feature>
<dbReference type="GO" id="GO:0008017">
    <property type="term" value="F:microtubule binding"/>
    <property type="evidence" value="ECO:0007669"/>
    <property type="project" value="InterPro"/>
</dbReference>
<organism evidence="8 9">
    <name type="scientific">Schizopora paradoxa</name>
    <dbReference type="NCBI Taxonomy" id="27342"/>
    <lineage>
        <taxon>Eukaryota</taxon>
        <taxon>Fungi</taxon>
        <taxon>Dikarya</taxon>
        <taxon>Basidiomycota</taxon>
        <taxon>Agaricomycotina</taxon>
        <taxon>Agaricomycetes</taxon>
        <taxon>Hymenochaetales</taxon>
        <taxon>Schizoporaceae</taxon>
        <taxon>Schizopora</taxon>
    </lineage>
</organism>
<feature type="compositionally biased region" description="Polar residues" evidence="5">
    <location>
        <begin position="800"/>
        <end position="811"/>
    </location>
</feature>
<evidence type="ECO:0000256" key="1">
    <source>
        <dbReference type="ARBA" id="ARBA00004496"/>
    </source>
</evidence>
<dbReference type="InterPro" id="IPR036872">
    <property type="entry name" value="CH_dom_sf"/>
</dbReference>
<evidence type="ECO:0000256" key="2">
    <source>
        <dbReference type="ARBA" id="ARBA00022490"/>
    </source>
</evidence>
<feature type="domain" description="HOOK N-terminal" evidence="7">
    <location>
        <begin position="12"/>
        <end position="149"/>
    </location>
</feature>
<evidence type="ECO:0000259" key="6">
    <source>
        <dbReference type="Pfam" id="PF05622"/>
    </source>
</evidence>
<comment type="subcellular location">
    <subcellularLocation>
        <location evidence="1">Cytoplasm</location>
    </subcellularLocation>
</comment>
<reference evidence="8 9" key="1">
    <citation type="submission" date="2015-04" db="EMBL/GenBank/DDBJ databases">
        <title>Complete genome sequence of Schizopora paradoxa KUC8140, a cosmopolitan wood degrader in East Asia.</title>
        <authorList>
            <consortium name="DOE Joint Genome Institute"/>
            <person name="Min B."/>
            <person name="Park H."/>
            <person name="Jang Y."/>
            <person name="Kim J.-J."/>
            <person name="Kim K.H."/>
            <person name="Pangilinan J."/>
            <person name="Lipzen A."/>
            <person name="Riley R."/>
            <person name="Grigoriev I.V."/>
            <person name="Spatafora J.W."/>
            <person name="Choi I.-G."/>
        </authorList>
    </citation>
    <scope>NUCLEOTIDE SEQUENCE [LARGE SCALE GENOMIC DNA]</scope>
    <source>
        <strain evidence="8 9">KUC8140</strain>
    </source>
</reference>
<dbReference type="Pfam" id="PF05622">
    <property type="entry name" value="HOOK"/>
    <property type="match status" value="1"/>
</dbReference>
<dbReference type="STRING" id="27342.A0A0H2RJI9"/>
<evidence type="ECO:0000313" key="8">
    <source>
        <dbReference type="EMBL" id="KLO12019.1"/>
    </source>
</evidence>
<sequence>MMSSSHSSERDAFLALLATFDLEHPVHALSDLSDGSALFSILKVIDPEYFQPARSGSLPDDNWVLRFSALKRLYRLMAQYLADVLHQPTTGLDVPDLQAMAKEHDTNATLTMCRLALVIAVQSEKNKMIIEKIQRMNEEDQHVLMKAIEQVMTEYVCSIKCNCSLIDHSNRDDHYYALQSERSRIFVEKETLENVYKNLLEEHRTLQTTHDDTVAEKEDALSRLRDMQRDLDVKRNDRSDGLMRAEIDRLRADLQKSEDNLNATELELDKKDRLVTDLEHKVEELQGKADEAARLKDQLDEYRHAADKLQKTENVMEKYKKKLEESADLRKKLKALEEENSSLVDKNAALEGEMKKVSSYKPLLESYKHQISEMETRNSSRSKEIDTLKFELDQTRTLLRIADEERAKDSETIDLFQERIRELELTTLRSEKSIASPNTNNPPGDSTEFTEAELTGHSPDDADRGLGAELDDAESGRTMTKLKIELRQVKAELASAKSNQNNNSDILVLQSLLDDSNRLKARYEEENLSVHRENLVLQKNLEDIRSGKALGDGSEAAIALRQRLNETVDQLDTLRKEHAELEVNFKSQSNELVIAKSDLNLVNKDQLDILANLRESVKGDKAELESDIEKLRQQVKELSDKNKMQLEQINGLLMEKVTLQSDGIGQRERMLERERNFSNLRLSVNSKDIPEDVKQRLLKLHEDNIQLQEQLNVSQEKLAKARKFIKSQDKQFKAEHVRSNAGSPRILGDLDISMDSQVKIRDEEIERLKKQMQQLTGRYQKEQQLLQGVIVSLGAERAQGNLSTSRQTNAPPRSWLARQRNSV</sequence>
<feature type="coiled-coil region" evidence="4">
    <location>
        <begin position="557"/>
        <end position="648"/>
    </location>
</feature>
<dbReference type="GO" id="GO:0051959">
    <property type="term" value="F:dynein light intermediate chain binding"/>
    <property type="evidence" value="ECO:0007669"/>
    <property type="project" value="TreeGrafter"/>
</dbReference>
<dbReference type="CDD" id="cd22211">
    <property type="entry name" value="HkD_SF"/>
    <property type="match status" value="1"/>
</dbReference>